<organism evidence="3 4">
    <name type="scientific">Sphaerisporangium rufum</name>
    <dbReference type="NCBI Taxonomy" id="1381558"/>
    <lineage>
        <taxon>Bacteria</taxon>
        <taxon>Bacillati</taxon>
        <taxon>Actinomycetota</taxon>
        <taxon>Actinomycetes</taxon>
        <taxon>Streptosporangiales</taxon>
        <taxon>Streptosporangiaceae</taxon>
        <taxon>Sphaerisporangium</taxon>
    </lineage>
</organism>
<keyword evidence="1" id="KW-0808">Transferase</keyword>
<dbReference type="RefSeq" id="WP_203995105.1">
    <property type="nucleotide sequence ID" value="NZ_BOOU01000126.1"/>
</dbReference>
<evidence type="ECO:0000259" key="2">
    <source>
        <dbReference type="Pfam" id="PF13581"/>
    </source>
</evidence>
<gene>
    <name evidence="3" type="ORF">Sru01_69650</name>
</gene>
<evidence type="ECO:0000313" key="3">
    <source>
        <dbReference type="EMBL" id="GII81983.1"/>
    </source>
</evidence>
<dbReference type="Gene3D" id="3.30.565.10">
    <property type="entry name" value="Histidine kinase-like ATPase, C-terminal domain"/>
    <property type="match status" value="1"/>
</dbReference>
<dbReference type="GO" id="GO:0005524">
    <property type="term" value="F:ATP binding"/>
    <property type="evidence" value="ECO:0007669"/>
    <property type="project" value="UniProtKB-KW"/>
</dbReference>
<evidence type="ECO:0000256" key="1">
    <source>
        <dbReference type="ARBA" id="ARBA00022527"/>
    </source>
</evidence>
<dbReference type="Proteomes" id="UP000655287">
    <property type="component" value="Unassembled WGS sequence"/>
</dbReference>
<proteinExistence type="predicted"/>
<dbReference type="PANTHER" id="PTHR35526:SF3">
    <property type="entry name" value="ANTI-SIGMA-F FACTOR RSBW"/>
    <property type="match status" value="1"/>
</dbReference>
<sequence length="138" mass="15111">MMTQEVRWELSEPAEVEICRRRVRETLAGWGFEHLADDVVLIMVELCTNAIKHATPPVTYTLRVAGRCVGGEVTDHGVPLVPRPRLSVENAPPAPGPDDPEAIAESGRGLFIVSLLADRTGIDPGPGHGHTVWFRICR</sequence>
<dbReference type="AlphaFoldDB" id="A0A919RA33"/>
<dbReference type="GO" id="GO:0004674">
    <property type="term" value="F:protein serine/threonine kinase activity"/>
    <property type="evidence" value="ECO:0007669"/>
    <property type="project" value="UniProtKB-KW"/>
</dbReference>
<keyword evidence="4" id="KW-1185">Reference proteome</keyword>
<dbReference type="SUPFAM" id="SSF55874">
    <property type="entry name" value="ATPase domain of HSP90 chaperone/DNA topoisomerase II/histidine kinase"/>
    <property type="match status" value="1"/>
</dbReference>
<name>A0A919RA33_9ACTN</name>
<keyword evidence="3" id="KW-0547">Nucleotide-binding</keyword>
<dbReference type="InterPro" id="IPR036890">
    <property type="entry name" value="HATPase_C_sf"/>
</dbReference>
<evidence type="ECO:0000313" key="4">
    <source>
        <dbReference type="Proteomes" id="UP000655287"/>
    </source>
</evidence>
<keyword evidence="3" id="KW-0067">ATP-binding</keyword>
<dbReference type="EMBL" id="BOOU01000126">
    <property type="protein sequence ID" value="GII81983.1"/>
    <property type="molecule type" value="Genomic_DNA"/>
</dbReference>
<dbReference type="InterPro" id="IPR050267">
    <property type="entry name" value="Anti-sigma-factor_SerPK"/>
</dbReference>
<accession>A0A919RA33</accession>
<dbReference type="Pfam" id="PF13581">
    <property type="entry name" value="HATPase_c_2"/>
    <property type="match status" value="1"/>
</dbReference>
<feature type="domain" description="Histidine kinase/HSP90-like ATPase" evidence="2">
    <location>
        <begin position="11"/>
        <end position="135"/>
    </location>
</feature>
<keyword evidence="1" id="KW-0418">Kinase</keyword>
<dbReference type="PANTHER" id="PTHR35526">
    <property type="entry name" value="ANTI-SIGMA-F FACTOR RSBW-RELATED"/>
    <property type="match status" value="1"/>
</dbReference>
<comment type="caution">
    <text evidence="3">The sequence shown here is derived from an EMBL/GenBank/DDBJ whole genome shotgun (WGS) entry which is preliminary data.</text>
</comment>
<reference evidence="3" key="1">
    <citation type="submission" date="2021-01" db="EMBL/GenBank/DDBJ databases">
        <title>Whole genome shotgun sequence of Sphaerisporangium rufum NBRC 109079.</title>
        <authorList>
            <person name="Komaki H."/>
            <person name="Tamura T."/>
        </authorList>
    </citation>
    <scope>NUCLEOTIDE SEQUENCE</scope>
    <source>
        <strain evidence="3">NBRC 109079</strain>
    </source>
</reference>
<keyword evidence="1" id="KW-0723">Serine/threonine-protein kinase</keyword>
<protein>
    <submittedName>
        <fullName evidence="3">ATP-binding protein</fullName>
    </submittedName>
</protein>
<dbReference type="CDD" id="cd16936">
    <property type="entry name" value="HATPase_RsbW-like"/>
    <property type="match status" value="1"/>
</dbReference>
<dbReference type="InterPro" id="IPR003594">
    <property type="entry name" value="HATPase_dom"/>
</dbReference>